<name>A0A543E0G4_9PSEU</name>
<evidence type="ECO:0000313" key="2">
    <source>
        <dbReference type="Proteomes" id="UP000315677"/>
    </source>
</evidence>
<dbReference type="Proteomes" id="UP000315677">
    <property type="component" value="Unassembled WGS sequence"/>
</dbReference>
<comment type="caution">
    <text evidence="1">The sequence shown here is derived from an EMBL/GenBank/DDBJ whole genome shotgun (WGS) entry which is preliminary data.</text>
</comment>
<protein>
    <submittedName>
        <fullName evidence="1">Uncharacterized protein</fullName>
    </submittedName>
</protein>
<accession>A0A543E0G4</accession>
<dbReference type="RefSeq" id="WP_170231250.1">
    <property type="nucleotide sequence ID" value="NZ_VFPA01000001.1"/>
</dbReference>
<gene>
    <name evidence="1" type="ORF">FB558_1857</name>
</gene>
<sequence length="57" mass="6542">MYATDRGIEELVERRGDEQVSVEWLAERLRVFVDLNPAFEDAVERVASFLARDDADA</sequence>
<organism evidence="1 2">
    <name type="scientific">Pseudonocardia kunmingensis</name>
    <dbReference type="NCBI Taxonomy" id="630975"/>
    <lineage>
        <taxon>Bacteria</taxon>
        <taxon>Bacillati</taxon>
        <taxon>Actinomycetota</taxon>
        <taxon>Actinomycetes</taxon>
        <taxon>Pseudonocardiales</taxon>
        <taxon>Pseudonocardiaceae</taxon>
        <taxon>Pseudonocardia</taxon>
    </lineage>
</organism>
<dbReference type="Pfam" id="PF19599">
    <property type="entry name" value="DUF6104"/>
    <property type="match status" value="1"/>
</dbReference>
<dbReference type="InterPro" id="IPR046086">
    <property type="entry name" value="DUF6104"/>
</dbReference>
<dbReference type="EMBL" id="VFPA01000001">
    <property type="protein sequence ID" value="TQM15076.1"/>
    <property type="molecule type" value="Genomic_DNA"/>
</dbReference>
<dbReference type="AlphaFoldDB" id="A0A543E0G4"/>
<proteinExistence type="predicted"/>
<reference evidence="1 2" key="1">
    <citation type="submission" date="2019-06" db="EMBL/GenBank/DDBJ databases">
        <title>Sequencing the genomes of 1000 actinobacteria strains.</title>
        <authorList>
            <person name="Klenk H.-P."/>
        </authorList>
    </citation>
    <scope>NUCLEOTIDE SEQUENCE [LARGE SCALE GENOMIC DNA]</scope>
    <source>
        <strain evidence="1 2">DSM 45301</strain>
    </source>
</reference>
<keyword evidence="2" id="KW-1185">Reference proteome</keyword>
<evidence type="ECO:0000313" key="1">
    <source>
        <dbReference type="EMBL" id="TQM15076.1"/>
    </source>
</evidence>